<dbReference type="EMBL" id="JACIJI010000001">
    <property type="protein sequence ID" value="MBB5717828.1"/>
    <property type="molecule type" value="Genomic_DNA"/>
</dbReference>
<dbReference type="RefSeq" id="WP_184001545.1">
    <property type="nucleotide sequence ID" value="NZ_BAABIF010000004.1"/>
</dbReference>
<accession>A0A840YW00</accession>
<gene>
    <name evidence="1" type="ORF">FHR23_000735</name>
</gene>
<evidence type="ECO:0000313" key="1">
    <source>
        <dbReference type="EMBL" id="MBB5717828.1"/>
    </source>
</evidence>
<name>A0A840YW00_9SPHN</name>
<reference evidence="1 2" key="1">
    <citation type="submission" date="2020-08" db="EMBL/GenBank/DDBJ databases">
        <title>Genomic Encyclopedia of Type Strains, Phase IV (KMG-IV): sequencing the most valuable type-strain genomes for metagenomic binning, comparative biology and taxonomic classification.</title>
        <authorList>
            <person name="Goeker M."/>
        </authorList>
    </citation>
    <scope>NUCLEOTIDE SEQUENCE [LARGE SCALE GENOMIC DNA]</scope>
    <source>
        <strain evidence="1 2">DSM 27203</strain>
    </source>
</reference>
<comment type="caution">
    <text evidence="1">The sequence shown here is derived from an EMBL/GenBank/DDBJ whole genome shotgun (WGS) entry which is preliminary data.</text>
</comment>
<proteinExistence type="predicted"/>
<dbReference type="AlphaFoldDB" id="A0A840YW00"/>
<organism evidence="1 2">
    <name type="scientific">Stakelama sediminis</name>
    <dbReference type="NCBI Taxonomy" id="463200"/>
    <lineage>
        <taxon>Bacteria</taxon>
        <taxon>Pseudomonadati</taxon>
        <taxon>Pseudomonadota</taxon>
        <taxon>Alphaproteobacteria</taxon>
        <taxon>Sphingomonadales</taxon>
        <taxon>Sphingomonadaceae</taxon>
        <taxon>Stakelama</taxon>
    </lineage>
</organism>
<dbReference type="Proteomes" id="UP000554342">
    <property type="component" value="Unassembled WGS sequence"/>
</dbReference>
<keyword evidence="2" id="KW-1185">Reference proteome</keyword>
<sequence>MASTAMPNPMVVKELMDRIDAVSVRMSAARPCEIALEVETMRRMARDNGIRPALTVLHAIDSALARGERGVLVRGWLDILRDAVGYGDDQDAETLFAAACSVRLNG</sequence>
<evidence type="ECO:0000313" key="2">
    <source>
        <dbReference type="Proteomes" id="UP000554342"/>
    </source>
</evidence>
<protein>
    <submittedName>
        <fullName evidence="1">Uncharacterized protein</fullName>
    </submittedName>
</protein>